<accession>A0A7J6DVQ1</accession>
<sequence>MGKLNFVGLRLLVQLLTPYCILSIYNVVIDSLVKRAVDSNITRVATVANFGPCFSMRNVVWSKGGPSAPVIDLEVEAGCGTSKSGVTWRIIGANSMGSVNKGVMCLGFKDEEGRKPL</sequence>
<protein>
    <recommendedName>
        <fullName evidence="2">Xylanase inhibitor C-terminal domain-containing protein</fullName>
    </recommendedName>
</protein>
<feature type="domain" description="Xylanase inhibitor C-terminal" evidence="2">
    <location>
        <begin position="14"/>
        <end position="111"/>
    </location>
</feature>
<name>A0A7J6DVQ1_CANSA</name>
<dbReference type="Proteomes" id="UP000583929">
    <property type="component" value="Unassembled WGS sequence"/>
</dbReference>
<dbReference type="EMBL" id="JAATIP010000373">
    <property type="protein sequence ID" value="KAF4350183.1"/>
    <property type="molecule type" value="Genomic_DNA"/>
</dbReference>
<dbReference type="Gene3D" id="2.40.70.10">
    <property type="entry name" value="Acid Proteases"/>
    <property type="match status" value="1"/>
</dbReference>
<dbReference type="Pfam" id="PF14541">
    <property type="entry name" value="TAXi_C"/>
    <property type="match status" value="1"/>
</dbReference>
<keyword evidence="1" id="KW-0472">Membrane</keyword>
<evidence type="ECO:0000256" key="1">
    <source>
        <dbReference type="SAM" id="Phobius"/>
    </source>
</evidence>
<dbReference type="SUPFAM" id="SSF50630">
    <property type="entry name" value="Acid proteases"/>
    <property type="match status" value="1"/>
</dbReference>
<evidence type="ECO:0000313" key="6">
    <source>
        <dbReference type="Proteomes" id="UP000583929"/>
    </source>
</evidence>
<keyword evidence="1" id="KW-1133">Transmembrane helix</keyword>
<organism evidence="3 5">
    <name type="scientific">Cannabis sativa</name>
    <name type="common">Hemp</name>
    <name type="synonym">Marijuana</name>
    <dbReference type="NCBI Taxonomy" id="3483"/>
    <lineage>
        <taxon>Eukaryota</taxon>
        <taxon>Viridiplantae</taxon>
        <taxon>Streptophyta</taxon>
        <taxon>Embryophyta</taxon>
        <taxon>Tracheophyta</taxon>
        <taxon>Spermatophyta</taxon>
        <taxon>Magnoliopsida</taxon>
        <taxon>eudicotyledons</taxon>
        <taxon>Gunneridae</taxon>
        <taxon>Pentapetalae</taxon>
        <taxon>rosids</taxon>
        <taxon>fabids</taxon>
        <taxon>Rosales</taxon>
        <taxon>Cannabaceae</taxon>
        <taxon>Cannabis</taxon>
    </lineage>
</organism>
<dbReference type="AlphaFoldDB" id="A0A7J6DVQ1"/>
<reference evidence="5 6" key="1">
    <citation type="journal article" date="2020" name="bioRxiv">
        <title>Sequence and annotation of 42 cannabis genomes reveals extensive copy number variation in cannabinoid synthesis and pathogen resistance genes.</title>
        <authorList>
            <person name="Mckernan K.J."/>
            <person name="Helbert Y."/>
            <person name="Kane L.T."/>
            <person name="Ebling H."/>
            <person name="Zhang L."/>
            <person name="Liu B."/>
            <person name="Eaton Z."/>
            <person name="Mclaughlin S."/>
            <person name="Kingan S."/>
            <person name="Baybayan P."/>
            <person name="Concepcion G."/>
            <person name="Jordan M."/>
            <person name="Riva A."/>
            <person name="Barbazuk W."/>
            <person name="Harkins T."/>
        </authorList>
    </citation>
    <scope>NUCLEOTIDE SEQUENCE [LARGE SCALE GENOMIC DNA]</scope>
    <source>
        <strain evidence="5 6">cv. Jamaican Lion 4</strain>
        <strain evidence="4">Father</strain>
        <strain evidence="3">Mother</strain>
        <tissue evidence="3">Leaf</tissue>
    </source>
</reference>
<keyword evidence="6" id="KW-1185">Reference proteome</keyword>
<dbReference type="EMBL" id="JAATIQ010000131">
    <property type="protein sequence ID" value="KAF4378857.1"/>
    <property type="molecule type" value="Genomic_DNA"/>
</dbReference>
<comment type="caution">
    <text evidence="3">The sequence shown here is derived from an EMBL/GenBank/DDBJ whole genome shotgun (WGS) entry which is preliminary data.</text>
</comment>
<evidence type="ECO:0000259" key="2">
    <source>
        <dbReference type="Pfam" id="PF14541"/>
    </source>
</evidence>
<proteinExistence type="predicted"/>
<dbReference type="InterPro" id="IPR032799">
    <property type="entry name" value="TAXi_C"/>
</dbReference>
<dbReference type="InterPro" id="IPR021109">
    <property type="entry name" value="Peptidase_aspartic_dom_sf"/>
</dbReference>
<keyword evidence="1" id="KW-0812">Transmembrane</keyword>
<gene>
    <name evidence="3" type="ORF">F8388_013604</name>
    <name evidence="4" type="ORF">G4B88_008327</name>
</gene>
<evidence type="ECO:0000313" key="5">
    <source>
        <dbReference type="Proteomes" id="UP000525078"/>
    </source>
</evidence>
<evidence type="ECO:0000313" key="3">
    <source>
        <dbReference type="EMBL" id="KAF4350183.1"/>
    </source>
</evidence>
<evidence type="ECO:0000313" key="4">
    <source>
        <dbReference type="EMBL" id="KAF4378857.1"/>
    </source>
</evidence>
<dbReference type="Proteomes" id="UP000525078">
    <property type="component" value="Unassembled WGS sequence"/>
</dbReference>
<feature type="transmembrane region" description="Helical" evidence="1">
    <location>
        <begin position="12"/>
        <end position="33"/>
    </location>
</feature>